<accession>A0ABT4AMP9</accession>
<evidence type="ECO:0000256" key="1">
    <source>
        <dbReference type="SAM" id="MobiDB-lite"/>
    </source>
</evidence>
<dbReference type="EMBL" id="JAPNKA010000001">
    <property type="protein sequence ID" value="MCY1082962.1"/>
    <property type="molecule type" value="Genomic_DNA"/>
</dbReference>
<evidence type="ECO:0008006" key="4">
    <source>
        <dbReference type="Google" id="ProtNLM"/>
    </source>
</evidence>
<name>A0ABT4AMP9_9BACT</name>
<reference evidence="2 3" key="1">
    <citation type="submission" date="2022-11" db="EMBL/GenBank/DDBJ databases">
        <title>Minimal conservation of predation-associated metabolite biosynthetic gene clusters underscores biosynthetic potential of Myxococcota including descriptions for ten novel species: Archangium lansinium sp. nov., Myxococcus landrumus sp. nov., Nannocystis bai.</title>
        <authorList>
            <person name="Ahearne A."/>
            <person name="Stevens C."/>
            <person name="Phillips K."/>
        </authorList>
    </citation>
    <scope>NUCLEOTIDE SEQUENCE [LARGE SCALE GENOMIC DNA]</scope>
    <source>
        <strain evidence="2 3">MIWBW</strain>
    </source>
</reference>
<dbReference type="RefSeq" id="WP_267541514.1">
    <property type="nucleotide sequence ID" value="NZ_JAPNKA010000001.1"/>
</dbReference>
<protein>
    <recommendedName>
        <fullName evidence="4">JAB domain-containing protein</fullName>
    </recommendedName>
</protein>
<proteinExistence type="predicted"/>
<comment type="caution">
    <text evidence="2">The sequence shown here is derived from an EMBL/GenBank/DDBJ whole genome shotgun (WGS) entry which is preliminary data.</text>
</comment>
<gene>
    <name evidence="2" type="ORF">OV287_51780</name>
</gene>
<sequence>MNVRTGLVGMCLLGCASSPRGAGETEDYGFVADSEIVWVRGPWEDIRPSGNVDEVIDQLCPAVMALPRARLGEYGQEYCGVIYSFEDGLYYASKPSPLTRAALVGPSKRKSCFSPAVVKDSRGQLEPLADFHSHPWSSSPLSEPDRRGRNQRYRVRIQFDTTCRIQKLVPYVREARPGEVYERQEGSWKLIGYIQPEDKDSGIITPVQP</sequence>
<dbReference type="Proteomes" id="UP001207654">
    <property type="component" value="Unassembled WGS sequence"/>
</dbReference>
<feature type="region of interest" description="Disordered" evidence="1">
    <location>
        <begin position="129"/>
        <end position="149"/>
    </location>
</feature>
<evidence type="ECO:0000313" key="3">
    <source>
        <dbReference type="Proteomes" id="UP001207654"/>
    </source>
</evidence>
<keyword evidence="3" id="KW-1185">Reference proteome</keyword>
<organism evidence="2 3">
    <name type="scientific">Archangium lansingense</name>
    <dbReference type="NCBI Taxonomy" id="2995310"/>
    <lineage>
        <taxon>Bacteria</taxon>
        <taxon>Pseudomonadati</taxon>
        <taxon>Myxococcota</taxon>
        <taxon>Myxococcia</taxon>
        <taxon>Myxococcales</taxon>
        <taxon>Cystobacterineae</taxon>
        <taxon>Archangiaceae</taxon>
        <taxon>Archangium</taxon>
    </lineage>
</organism>
<evidence type="ECO:0000313" key="2">
    <source>
        <dbReference type="EMBL" id="MCY1082962.1"/>
    </source>
</evidence>